<sequence>MSRFKAITPQDRPTFKVAFLYRSHALISRETFITFQKTYDEIVNTLVTCQDEDELWRFVRSMFDFDDYADTVPINAANLSITFDAVQRLMNAMALDWNRDISIQKRIQPYVYTIQAARELIAKQLNVDPKLIAFMRNGSDPNAVINNGMDFEPGDEVVVWNENHPTNGDVAWKIRKERFPNINIVVLDLEGETNEEKIIEKFLAKVNEHTRIVTFSEVSHLSGMRLPAKSLIAKIHEQNKDVHVHLDGAQSWGAFKHDLKSIDCDSYCGGSHKWFLGPKETGILYMKTKSVPKFWPKDIGYNGEMQPPPTLPGDKLPVDASRFEMVGQRNDTNLMGLLYTADLMELIGFEKIERRIKALTMRLRDGLEDMAPEVGNVFEIETPEELSQYHGILTIKFVGEVSSELNEFVYNKLYQDHKIGVSTKKENRMRFSPHIYNTEEHIDRAVKAIKYELTKIHRN</sequence>
<dbReference type="PANTHER" id="PTHR43092">
    <property type="entry name" value="L-CYSTEINE DESULFHYDRASE"/>
    <property type="match status" value="1"/>
</dbReference>
<accession>A0A2B4SG58</accession>
<dbReference type="Proteomes" id="UP000225706">
    <property type="component" value="Unassembled WGS sequence"/>
</dbReference>
<dbReference type="EMBL" id="LSMT01000103">
    <property type="protein sequence ID" value="PFX27435.1"/>
    <property type="molecule type" value="Genomic_DNA"/>
</dbReference>
<dbReference type="Pfam" id="PF00266">
    <property type="entry name" value="Aminotran_5"/>
    <property type="match status" value="1"/>
</dbReference>
<dbReference type="InterPro" id="IPR015424">
    <property type="entry name" value="PyrdxlP-dep_Trfase"/>
</dbReference>
<keyword evidence="4" id="KW-1185">Reference proteome</keyword>
<reference evidence="4" key="1">
    <citation type="journal article" date="2017" name="bioRxiv">
        <title>Comparative analysis of the genomes of Stylophora pistillata and Acropora digitifera provides evidence for extensive differences between species of corals.</title>
        <authorList>
            <person name="Voolstra C.R."/>
            <person name="Li Y."/>
            <person name="Liew Y.J."/>
            <person name="Baumgarten S."/>
            <person name="Zoccola D."/>
            <person name="Flot J.-F."/>
            <person name="Tambutte S."/>
            <person name="Allemand D."/>
            <person name="Aranda M."/>
        </authorList>
    </citation>
    <scope>NUCLEOTIDE SEQUENCE [LARGE SCALE GENOMIC DNA]</scope>
</reference>
<protein>
    <submittedName>
        <fullName evidence="3">Putative cysteine desulfurase</fullName>
    </submittedName>
</protein>
<dbReference type="PANTHER" id="PTHR43092:SF6">
    <property type="entry name" value="BLR1280 PROTEIN"/>
    <property type="match status" value="1"/>
</dbReference>
<evidence type="ECO:0000259" key="2">
    <source>
        <dbReference type="Pfam" id="PF00266"/>
    </source>
</evidence>
<keyword evidence="1" id="KW-0663">Pyridoxal phosphate</keyword>
<name>A0A2B4SG58_STYPI</name>
<dbReference type="Gene3D" id="3.40.640.10">
    <property type="entry name" value="Type I PLP-dependent aspartate aminotransferase-like (Major domain)"/>
    <property type="match status" value="1"/>
</dbReference>
<dbReference type="STRING" id="50429.A0A2B4SG58"/>
<dbReference type="InterPro" id="IPR015422">
    <property type="entry name" value="PyrdxlP-dep_Trfase_small"/>
</dbReference>
<dbReference type="InterPro" id="IPR015421">
    <property type="entry name" value="PyrdxlP-dep_Trfase_major"/>
</dbReference>
<feature type="domain" description="Aminotransferase class V" evidence="2">
    <location>
        <begin position="111"/>
        <end position="444"/>
    </location>
</feature>
<dbReference type="AlphaFoldDB" id="A0A2B4SG58"/>
<gene>
    <name evidence="3" type="primary">csd</name>
    <name evidence="3" type="ORF">AWC38_SpisGene7855</name>
</gene>
<dbReference type="InterPro" id="IPR000192">
    <property type="entry name" value="Aminotrans_V_dom"/>
</dbReference>
<evidence type="ECO:0000313" key="3">
    <source>
        <dbReference type="EMBL" id="PFX27435.1"/>
    </source>
</evidence>
<dbReference type="SUPFAM" id="SSF53383">
    <property type="entry name" value="PLP-dependent transferases"/>
    <property type="match status" value="1"/>
</dbReference>
<evidence type="ECO:0000313" key="4">
    <source>
        <dbReference type="Proteomes" id="UP000225706"/>
    </source>
</evidence>
<dbReference type="OrthoDB" id="5978656at2759"/>
<comment type="caution">
    <text evidence="3">The sequence shown here is derived from an EMBL/GenBank/DDBJ whole genome shotgun (WGS) entry which is preliminary data.</text>
</comment>
<organism evidence="3 4">
    <name type="scientific">Stylophora pistillata</name>
    <name type="common">Smooth cauliflower coral</name>
    <dbReference type="NCBI Taxonomy" id="50429"/>
    <lineage>
        <taxon>Eukaryota</taxon>
        <taxon>Metazoa</taxon>
        <taxon>Cnidaria</taxon>
        <taxon>Anthozoa</taxon>
        <taxon>Hexacorallia</taxon>
        <taxon>Scleractinia</taxon>
        <taxon>Astrocoeniina</taxon>
        <taxon>Pocilloporidae</taxon>
        <taxon>Stylophora</taxon>
    </lineage>
</organism>
<evidence type="ECO:0000256" key="1">
    <source>
        <dbReference type="ARBA" id="ARBA00022898"/>
    </source>
</evidence>
<proteinExistence type="predicted"/>
<dbReference type="Gene3D" id="3.90.1150.10">
    <property type="entry name" value="Aspartate Aminotransferase, domain 1"/>
    <property type="match status" value="1"/>
</dbReference>